<dbReference type="EMBL" id="CP003282">
    <property type="protein sequence ID" value="AFG38351.1"/>
    <property type="molecule type" value="Genomic_DNA"/>
</dbReference>
<evidence type="ECO:0000313" key="3">
    <source>
        <dbReference type="Proteomes" id="UP000007383"/>
    </source>
</evidence>
<dbReference type="HOGENOM" id="CLU_1748501_0_0_12"/>
<feature type="signal peptide" evidence="1">
    <location>
        <begin position="1"/>
        <end position="26"/>
    </location>
</feature>
<dbReference type="RefSeq" id="WP_014456333.1">
    <property type="nucleotide sequence ID" value="NC_017098.1"/>
</dbReference>
<keyword evidence="1" id="KW-0732">Signal</keyword>
<dbReference type="AlphaFoldDB" id="H9ULF8"/>
<dbReference type="STRING" id="889378.Spiaf_2319"/>
<dbReference type="Proteomes" id="UP000007383">
    <property type="component" value="Chromosome"/>
</dbReference>
<dbReference type="PROSITE" id="PS51257">
    <property type="entry name" value="PROKAR_LIPOPROTEIN"/>
    <property type="match status" value="1"/>
</dbReference>
<dbReference type="KEGG" id="sfc:Spiaf_2319"/>
<gene>
    <name evidence="2" type="ordered locus">Spiaf_2319</name>
</gene>
<dbReference type="PATRIC" id="fig|889378.3.peg.2293"/>
<reference evidence="3" key="1">
    <citation type="journal article" date="2013" name="Stand. Genomic Sci.">
        <title>Complete genome sequence of the halophilic bacterium Spirochaeta africana type strain (Z-7692(T)) from the alkaline Lake Magadi in the East African Rift.</title>
        <authorList>
            <person name="Liolos K."/>
            <person name="Abt B."/>
            <person name="Scheuner C."/>
            <person name="Teshima H."/>
            <person name="Held B."/>
            <person name="Lapidus A."/>
            <person name="Nolan M."/>
            <person name="Lucas S."/>
            <person name="Deshpande S."/>
            <person name="Cheng J.F."/>
            <person name="Tapia R."/>
            <person name="Goodwin L.A."/>
            <person name="Pitluck S."/>
            <person name="Pagani I."/>
            <person name="Ivanova N."/>
            <person name="Mavromatis K."/>
            <person name="Mikhailova N."/>
            <person name="Huntemann M."/>
            <person name="Pati A."/>
            <person name="Chen A."/>
            <person name="Palaniappan K."/>
            <person name="Land M."/>
            <person name="Rohde M."/>
            <person name="Tindall B.J."/>
            <person name="Detter J.C."/>
            <person name="Goker M."/>
            <person name="Bristow J."/>
            <person name="Eisen J.A."/>
            <person name="Markowitz V."/>
            <person name="Hugenholtz P."/>
            <person name="Woyke T."/>
            <person name="Klenk H.P."/>
            <person name="Kyrpides N.C."/>
        </authorList>
    </citation>
    <scope>NUCLEOTIDE SEQUENCE</scope>
    <source>
        <strain evidence="3">ATCC 700263 / DSM 8902 / Z-7692</strain>
    </source>
</reference>
<protein>
    <recommendedName>
        <fullName evidence="4">Lipoprotein</fullName>
    </recommendedName>
</protein>
<evidence type="ECO:0008006" key="4">
    <source>
        <dbReference type="Google" id="ProtNLM"/>
    </source>
</evidence>
<proteinExistence type="predicted"/>
<organism evidence="2 3">
    <name type="scientific">Spirochaeta africana (strain ATCC 700263 / DSM 8902 / Z-7692)</name>
    <dbReference type="NCBI Taxonomy" id="889378"/>
    <lineage>
        <taxon>Bacteria</taxon>
        <taxon>Pseudomonadati</taxon>
        <taxon>Spirochaetota</taxon>
        <taxon>Spirochaetia</taxon>
        <taxon>Spirochaetales</taxon>
        <taxon>Spirochaetaceae</taxon>
        <taxon>Spirochaeta</taxon>
    </lineage>
</organism>
<evidence type="ECO:0000313" key="2">
    <source>
        <dbReference type="EMBL" id="AFG38351.1"/>
    </source>
</evidence>
<evidence type="ECO:0000256" key="1">
    <source>
        <dbReference type="SAM" id="SignalP"/>
    </source>
</evidence>
<accession>H9ULF8</accession>
<sequence length="149" mass="16054">MKNLLILSIAMMLVLALVGCAGEASAEAEYQSVIEAMTESFTALSDEIDAAESADAVAGVLNSYATEVPAINSRFVGLQEKYPDTDLEAFQESESFVNAISELENANMRVIQTIVGLEQRFGDDESVQEAAWGYIQSLSMTEEDLPGDS</sequence>
<feature type="chain" id="PRO_5003623647" description="Lipoprotein" evidence="1">
    <location>
        <begin position="27"/>
        <end position="149"/>
    </location>
</feature>
<keyword evidence="3" id="KW-1185">Reference proteome</keyword>
<name>H9ULF8_SPIAZ</name>